<dbReference type="EMBL" id="JBHSEG010000030">
    <property type="protein sequence ID" value="MFC4456622.1"/>
    <property type="molecule type" value="Genomic_DNA"/>
</dbReference>
<dbReference type="PANTHER" id="PTHR11620">
    <property type="entry name" value="60S RIBOSOMAL PROTEIN L23A"/>
    <property type="match status" value="1"/>
</dbReference>
<evidence type="ECO:0000256" key="2">
    <source>
        <dbReference type="ARBA" id="ARBA00022980"/>
    </source>
</evidence>
<protein>
    <recommendedName>
        <fullName evidence="4">Large ribosomal subunit protein uL23</fullName>
    </recommendedName>
</protein>
<organism evidence="5 6">
    <name type="scientific">Deinococcus sonorensis</name>
    <dbReference type="NCBI Taxonomy" id="309891"/>
    <lineage>
        <taxon>Bacteria</taxon>
        <taxon>Thermotogati</taxon>
        <taxon>Deinococcota</taxon>
        <taxon>Deinococci</taxon>
        <taxon>Deinococcales</taxon>
        <taxon>Deinococcaceae</taxon>
        <taxon>Deinococcus</taxon>
    </lineage>
</organism>
<dbReference type="Gene3D" id="3.30.70.330">
    <property type="match status" value="1"/>
</dbReference>
<sequence length="96" mass="10458">MSSVYDIIKQPVISEKAYAGMDRGVYTFWVAPSATKTQIKNAVQQAFGVTVVKVTAFNALGKMKRTGKYEGRRVSRKKAMVKLAEGQTIDALVGTA</sequence>
<dbReference type="Pfam" id="PF00276">
    <property type="entry name" value="Ribosomal_L23"/>
    <property type="match status" value="1"/>
</dbReference>
<dbReference type="NCBIfam" id="NF004366">
    <property type="entry name" value="PRK05738.3-2"/>
    <property type="match status" value="1"/>
</dbReference>
<comment type="caution">
    <text evidence="5">The sequence shown here is derived from an EMBL/GenBank/DDBJ whole genome shotgun (WGS) entry which is preliminary data.</text>
</comment>
<dbReference type="SUPFAM" id="SSF54189">
    <property type="entry name" value="Ribosomal proteins S24e, L23 and L15e"/>
    <property type="match status" value="1"/>
</dbReference>
<evidence type="ECO:0000256" key="3">
    <source>
        <dbReference type="ARBA" id="ARBA00023274"/>
    </source>
</evidence>
<name>A0ABV8YF80_9DEIO</name>
<accession>A0ABV8YF80</accession>
<dbReference type="HAMAP" id="MF_01369_B">
    <property type="entry name" value="Ribosomal_uL23_B"/>
    <property type="match status" value="1"/>
</dbReference>
<evidence type="ECO:0000313" key="6">
    <source>
        <dbReference type="Proteomes" id="UP001595939"/>
    </source>
</evidence>
<comment type="similarity">
    <text evidence="1 4">Belongs to the universal ribosomal protein uL23 family.</text>
</comment>
<evidence type="ECO:0000256" key="1">
    <source>
        <dbReference type="ARBA" id="ARBA00006700"/>
    </source>
</evidence>
<keyword evidence="4" id="KW-0694">RNA-binding</keyword>
<dbReference type="Proteomes" id="UP001595939">
    <property type="component" value="Unassembled WGS sequence"/>
</dbReference>
<comment type="subunit">
    <text evidence="4">Part of the 50S ribosomal subunit. Contacts protein L29, and trigger factor when it is bound to the ribosome.</text>
</comment>
<dbReference type="InterPro" id="IPR012678">
    <property type="entry name" value="Ribosomal_uL23/eL15/eS24_sf"/>
</dbReference>
<dbReference type="GO" id="GO:0005840">
    <property type="term" value="C:ribosome"/>
    <property type="evidence" value="ECO:0007669"/>
    <property type="project" value="UniProtKB-KW"/>
</dbReference>
<evidence type="ECO:0000313" key="5">
    <source>
        <dbReference type="EMBL" id="MFC4456622.1"/>
    </source>
</evidence>
<keyword evidence="2 4" id="KW-0689">Ribosomal protein</keyword>
<dbReference type="NCBIfam" id="NF004363">
    <property type="entry name" value="PRK05738.2-4"/>
    <property type="match status" value="1"/>
</dbReference>
<keyword evidence="4" id="KW-0699">rRNA-binding</keyword>
<keyword evidence="3 4" id="KW-0687">Ribonucleoprotein</keyword>
<keyword evidence="6" id="KW-1185">Reference proteome</keyword>
<dbReference type="InterPro" id="IPR013025">
    <property type="entry name" value="Ribosomal_uL23-like"/>
</dbReference>
<gene>
    <name evidence="4" type="primary">rplW</name>
    <name evidence="5" type="ORF">ACFO0P_22820</name>
</gene>
<proteinExistence type="inferred from homology"/>
<comment type="function">
    <text evidence="4">One of the early assembly proteins it binds 23S rRNA. One of the proteins that surrounds the polypeptide exit tunnel on the outside of the ribosome. Forms the main docking site for trigger factor binding to the ribosome.</text>
</comment>
<reference evidence="6" key="1">
    <citation type="journal article" date="2019" name="Int. J. Syst. Evol. Microbiol.">
        <title>The Global Catalogue of Microorganisms (GCM) 10K type strain sequencing project: providing services to taxonomists for standard genome sequencing and annotation.</title>
        <authorList>
            <consortium name="The Broad Institute Genomics Platform"/>
            <consortium name="The Broad Institute Genome Sequencing Center for Infectious Disease"/>
            <person name="Wu L."/>
            <person name="Ma J."/>
        </authorList>
    </citation>
    <scope>NUCLEOTIDE SEQUENCE [LARGE SCALE GENOMIC DNA]</scope>
    <source>
        <strain evidence="6">CCUG 39970</strain>
    </source>
</reference>
<evidence type="ECO:0000256" key="4">
    <source>
        <dbReference type="HAMAP-Rule" id="MF_01369"/>
    </source>
</evidence>
<dbReference type="InterPro" id="IPR012677">
    <property type="entry name" value="Nucleotide-bd_a/b_plait_sf"/>
</dbReference>
<dbReference type="RefSeq" id="WP_380130189.1">
    <property type="nucleotide sequence ID" value="NZ_JBHSEG010000030.1"/>
</dbReference>